<name>A0A0F6IHA8_LEPIR</name>
<accession>A0A0F6IHA8</accession>
<dbReference type="AlphaFoldDB" id="A0A0F6IHA8"/>
<reference evidence="1 2" key="1">
    <citation type="submission" date="2013-01" db="EMBL/GenBank/DDBJ databases">
        <authorList>
            <person name="Harkins D.M."/>
            <person name="Durkin A.S."/>
            <person name="Brinkac L.M."/>
            <person name="Haft D.H."/>
            <person name="Selengut J.D."/>
            <person name="Sanka R."/>
            <person name="DePew J."/>
            <person name="Purushe J."/>
            <person name="Peacock S.J."/>
            <person name="Thaipadungpanit J."/>
            <person name="Wuthiekanun V.W."/>
            <person name="Day N.P."/>
            <person name="Vinetz J.M."/>
            <person name="Sutton G.G."/>
            <person name="Nierman W.C."/>
            <person name="Fouts D.E."/>
        </authorList>
    </citation>
    <scope>NUCLEOTIDE SEQUENCE [LARGE SCALE GENOMIC DNA]</scope>
    <source>
        <strain evidence="1 2">FPW1039</strain>
    </source>
</reference>
<sequence length="40" mass="4882">MLKKSISTNDFYPFRLMKKRKKINFSTTLMIHPKVLRQIQ</sequence>
<comment type="caution">
    <text evidence="1">The sequence shown here is derived from an EMBL/GenBank/DDBJ whole genome shotgun (WGS) entry which is preliminary data.</text>
</comment>
<gene>
    <name evidence="1" type="ORF">LEP1GSC079_2878</name>
</gene>
<evidence type="ECO:0000313" key="2">
    <source>
        <dbReference type="Proteomes" id="UP000012164"/>
    </source>
</evidence>
<dbReference type="Proteomes" id="UP000012164">
    <property type="component" value="Unassembled WGS sequence"/>
</dbReference>
<organism evidence="1 2">
    <name type="scientific">Leptospira interrogans str. FPW1039</name>
    <dbReference type="NCBI Taxonomy" id="1193040"/>
    <lineage>
        <taxon>Bacteria</taxon>
        <taxon>Pseudomonadati</taxon>
        <taxon>Spirochaetota</taxon>
        <taxon>Spirochaetia</taxon>
        <taxon>Leptospirales</taxon>
        <taxon>Leptospiraceae</taxon>
        <taxon>Leptospira</taxon>
    </lineage>
</organism>
<protein>
    <submittedName>
        <fullName evidence="1">Uncharacterized protein</fullName>
    </submittedName>
</protein>
<dbReference type="EMBL" id="AKWR02000089">
    <property type="protein sequence ID" value="EMJ37433.1"/>
    <property type="molecule type" value="Genomic_DNA"/>
</dbReference>
<evidence type="ECO:0000313" key="1">
    <source>
        <dbReference type="EMBL" id="EMJ37433.1"/>
    </source>
</evidence>
<proteinExistence type="predicted"/>